<evidence type="ECO:0000313" key="3">
    <source>
        <dbReference type="Proteomes" id="UP001202328"/>
    </source>
</evidence>
<dbReference type="PANTHER" id="PTHR35481">
    <property type="entry name" value="DNA-DIRECTED RNA POLYMERASE SUBUNIT ALPHA"/>
    <property type="match status" value="1"/>
</dbReference>
<dbReference type="AlphaFoldDB" id="A0AAD4SGS9"/>
<dbReference type="EMBL" id="JAJJMB010010711">
    <property type="protein sequence ID" value="KAI3906878.1"/>
    <property type="molecule type" value="Genomic_DNA"/>
</dbReference>
<dbReference type="Proteomes" id="UP001202328">
    <property type="component" value="Unassembled WGS sequence"/>
</dbReference>
<gene>
    <name evidence="2" type="ORF">MKW98_004928</name>
</gene>
<dbReference type="PANTHER" id="PTHR35481:SF1">
    <property type="entry name" value="DNA-DIRECTED RNA POLYMERASE SUBUNIT ALPHA"/>
    <property type="match status" value="1"/>
</dbReference>
<name>A0AAD4SGS9_9MAGN</name>
<sequence>SLKSTELISLEPEPHKYQCCYYRRSLAGDLRSMLLYSIPAIHHVWNDETVSFSVSKRPQADDITENTFEKLQKVSSGLPMAYIPPHKRHSKDNDNSPVPTPSLLVPQFKKSLNLGSSIGSGSKMKNDTAPNVRKIIYAKNAISKWFIEGGSTSDGDRLPAHSVRMEPFHRLKSHEWKRTGEPFVLACDSLGCKGFVQSTPWVSITENIRSELLASFGNLREEMGSGEVGALLKPIFVVRIGKILFHGKNFSGGVTSRAAAESYFGHVGKSFWTNLPDSYMEAILATVIPKIKVDSEHTKEYYHVKVFDKCNPESSISIKCRVISGHLKIHKIELNQKRCLVVDVSCLDKDLDLRLMLSTKRGLTTSVNGDAEKLTSLRQLVECATLDSNVKGGLRWAMGKKYSSDGRYTVVGVWHTNVRSFKNSQLKVRLRNADRFDFWASKGEVGKEVTLELTGINDSLMTEMVEMEHTIAILQETLKL</sequence>
<organism evidence="2 3">
    <name type="scientific">Papaver atlanticum</name>
    <dbReference type="NCBI Taxonomy" id="357466"/>
    <lineage>
        <taxon>Eukaryota</taxon>
        <taxon>Viridiplantae</taxon>
        <taxon>Streptophyta</taxon>
        <taxon>Embryophyta</taxon>
        <taxon>Tracheophyta</taxon>
        <taxon>Spermatophyta</taxon>
        <taxon>Magnoliopsida</taxon>
        <taxon>Ranunculales</taxon>
        <taxon>Papaveraceae</taxon>
        <taxon>Papaveroideae</taxon>
        <taxon>Papaver</taxon>
    </lineage>
</organism>
<proteinExistence type="predicted"/>
<feature type="non-terminal residue" evidence="2">
    <location>
        <position position="480"/>
    </location>
</feature>
<keyword evidence="3" id="KW-1185">Reference proteome</keyword>
<evidence type="ECO:0000313" key="2">
    <source>
        <dbReference type="EMBL" id="KAI3906878.1"/>
    </source>
</evidence>
<feature type="non-terminal residue" evidence="2">
    <location>
        <position position="1"/>
    </location>
</feature>
<accession>A0AAD4SGS9</accession>
<feature type="domain" description="DUF7903" evidence="1">
    <location>
        <begin position="132"/>
        <end position="480"/>
    </location>
</feature>
<evidence type="ECO:0000259" key="1">
    <source>
        <dbReference type="Pfam" id="PF25475"/>
    </source>
</evidence>
<dbReference type="InterPro" id="IPR057225">
    <property type="entry name" value="DUF7903"/>
</dbReference>
<protein>
    <recommendedName>
        <fullName evidence="1">DUF7903 domain-containing protein</fullName>
    </recommendedName>
</protein>
<comment type="caution">
    <text evidence="2">The sequence shown here is derived from an EMBL/GenBank/DDBJ whole genome shotgun (WGS) entry which is preliminary data.</text>
</comment>
<dbReference type="Pfam" id="PF25475">
    <property type="entry name" value="DUF7903"/>
    <property type="match status" value="1"/>
</dbReference>
<reference evidence="2" key="1">
    <citation type="submission" date="2022-04" db="EMBL/GenBank/DDBJ databases">
        <title>A functionally conserved STORR gene fusion in Papaver species that diverged 16.8 million years ago.</title>
        <authorList>
            <person name="Catania T."/>
        </authorList>
    </citation>
    <scope>NUCLEOTIDE SEQUENCE</scope>
    <source>
        <strain evidence="2">S-188037</strain>
    </source>
</reference>